<evidence type="ECO:0000313" key="4">
    <source>
        <dbReference type="Proteomes" id="UP000291469"/>
    </source>
</evidence>
<dbReference type="KEGG" id="erz:ER308_16525"/>
<dbReference type="EMBL" id="CP036402">
    <property type="protein sequence ID" value="QBI21019.1"/>
    <property type="molecule type" value="Genomic_DNA"/>
</dbReference>
<dbReference type="AlphaFoldDB" id="A0A411YIS0"/>
<feature type="domain" description="Amidase" evidence="2">
    <location>
        <begin position="32"/>
        <end position="422"/>
    </location>
</feature>
<proteinExistence type="predicted"/>
<dbReference type="OrthoDB" id="182039at2"/>
<dbReference type="SUPFAM" id="SSF75304">
    <property type="entry name" value="Amidase signature (AS) enzymes"/>
    <property type="match status" value="1"/>
</dbReference>
<dbReference type="InterPro" id="IPR020556">
    <property type="entry name" value="Amidase_CS"/>
</dbReference>
<dbReference type="Pfam" id="PF01425">
    <property type="entry name" value="Amidase"/>
    <property type="match status" value="1"/>
</dbReference>
<evidence type="ECO:0000256" key="1">
    <source>
        <dbReference type="SAM" id="MobiDB-lite"/>
    </source>
</evidence>
<dbReference type="PANTHER" id="PTHR11895:SF176">
    <property type="entry name" value="AMIDASE AMID-RELATED"/>
    <property type="match status" value="1"/>
</dbReference>
<dbReference type="InterPro" id="IPR023631">
    <property type="entry name" value="Amidase_dom"/>
</dbReference>
<organism evidence="3 4">
    <name type="scientific">Egibacter rhizosphaerae</name>
    <dbReference type="NCBI Taxonomy" id="1670831"/>
    <lineage>
        <taxon>Bacteria</taxon>
        <taxon>Bacillati</taxon>
        <taxon>Actinomycetota</taxon>
        <taxon>Nitriliruptoria</taxon>
        <taxon>Egibacterales</taxon>
        <taxon>Egibacteraceae</taxon>
        <taxon>Egibacter</taxon>
    </lineage>
</organism>
<evidence type="ECO:0000259" key="2">
    <source>
        <dbReference type="Pfam" id="PF01425"/>
    </source>
</evidence>
<dbReference type="Proteomes" id="UP000291469">
    <property type="component" value="Chromosome"/>
</dbReference>
<dbReference type="PANTHER" id="PTHR11895">
    <property type="entry name" value="TRANSAMIDASE"/>
    <property type="match status" value="1"/>
</dbReference>
<sequence>MVSARARAARARCAEDDLGAVVAVVEDRDGGPGPLADTPVGVKDLFAVAGHPRYCGLPPDRAGRLVDTEPQPEDAEAVARLARAGAPIVARVASHALAFGVIGHGVTNLAAPGRITGGSSSGSAAALAAGLVDIALGTDTGGSVRIPAACCGVVGVKTTRGLVPLTGVQDLAWSLDTVGPLARDVPTAAAALAVLAGRDGNRVAGHLWDGSSGDPASEPTLPAPPAEPPAADPESLVVGVPTATRRERLDPEVREIWEARLAAFGAAGASLVPVDLPALEEAHAANGRVLCAEAAAVHANGDWSAAPEDVRPRLELGHDLAATSVARAHRVGQRLRAELRAAAERVDVLCTPTLPCRVPEVGQATVEIDGVAEDTTPTLTRLTNPWNLAGAPAASVPAGTDADGVPVGLQLIAPPGGEQSLLRGMVAAAALSLDHR</sequence>
<name>A0A411YIS0_9ACTN</name>
<dbReference type="InterPro" id="IPR000120">
    <property type="entry name" value="Amidase"/>
</dbReference>
<protein>
    <submittedName>
        <fullName evidence="3">Amidase</fullName>
    </submittedName>
</protein>
<dbReference type="Gene3D" id="3.90.1300.10">
    <property type="entry name" value="Amidase signature (AS) domain"/>
    <property type="match status" value="1"/>
</dbReference>
<dbReference type="InterPro" id="IPR036928">
    <property type="entry name" value="AS_sf"/>
</dbReference>
<dbReference type="PROSITE" id="PS00571">
    <property type="entry name" value="AMIDASES"/>
    <property type="match status" value="1"/>
</dbReference>
<dbReference type="GO" id="GO:0003824">
    <property type="term" value="F:catalytic activity"/>
    <property type="evidence" value="ECO:0007669"/>
    <property type="project" value="InterPro"/>
</dbReference>
<reference evidence="3 4" key="1">
    <citation type="submission" date="2019-01" db="EMBL/GenBank/DDBJ databases">
        <title>Egibacter rhizosphaerae EGI 80759T.</title>
        <authorList>
            <person name="Chen D.-D."/>
            <person name="Tian Y."/>
            <person name="Jiao J.-Y."/>
            <person name="Zhang X.-T."/>
            <person name="Zhang Y.-G."/>
            <person name="Zhang Y."/>
            <person name="Xiao M."/>
            <person name="Shu W.-S."/>
            <person name="Li W.-J."/>
        </authorList>
    </citation>
    <scope>NUCLEOTIDE SEQUENCE [LARGE SCALE GENOMIC DNA]</scope>
    <source>
        <strain evidence="3 4">EGI 80759</strain>
    </source>
</reference>
<evidence type="ECO:0000313" key="3">
    <source>
        <dbReference type="EMBL" id="QBI21019.1"/>
    </source>
</evidence>
<accession>A0A411YIS0</accession>
<feature type="compositionally biased region" description="Pro residues" evidence="1">
    <location>
        <begin position="221"/>
        <end position="231"/>
    </location>
</feature>
<keyword evidence="4" id="KW-1185">Reference proteome</keyword>
<gene>
    <name evidence="3" type="ORF">ER308_16525</name>
</gene>
<feature type="region of interest" description="Disordered" evidence="1">
    <location>
        <begin position="205"/>
        <end position="237"/>
    </location>
</feature>